<evidence type="ECO:0000256" key="1">
    <source>
        <dbReference type="SAM" id="Coils"/>
    </source>
</evidence>
<name>A0AAV2GSL3_9ROSI</name>
<reference evidence="2 3" key="1">
    <citation type="submission" date="2024-04" db="EMBL/GenBank/DDBJ databases">
        <authorList>
            <person name="Fracassetti M."/>
        </authorList>
    </citation>
    <scope>NUCLEOTIDE SEQUENCE [LARGE SCALE GENOMIC DNA]</scope>
</reference>
<protein>
    <submittedName>
        <fullName evidence="2">Uncharacterized protein</fullName>
    </submittedName>
</protein>
<proteinExistence type="predicted"/>
<organism evidence="2 3">
    <name type="scientific">Linum trigynum</name>
    <dbReference type="NCBI Taxonomy" id="586398"/>
    <lineage>
        <taxon>Eukaryota</taxon>
        <taxon>Viridiplantae</taxon>
        <taxon>Streptophyta</taxon>
        <taxon>Embryophyta</taxon>
        <taxon>Tracheophyta</taxon>
        <taxon>Spermatophyta</taxon>
        <taxon>Magnoliopsida</taxon>
        <taxon>eudicotyledons</taxon>
        <taxon>Gunneridae</taxon>
        <taxon>Pentapetalae</taxon>
        <taxon>rosids</taxon>
        <taxon>fabids</taxon>
        <taxon>Malpighiales</taxon>
        <taxon>Linaceae</taxon>
        <taxon>Linum</taxon>
    </lineage>
</organism>
<keyword evidence="3" id="KW-1185">Reference proteome</keyword>
<gene>
    <name evidence="2" type="ORF">LTRI10_LOCUS52887</name>
</gene>
<feature type="coiled-coil region" evidence="1">
    <location>
        <begin position="157"/>
        <end position="184"/>
    </location>
</feature>
<accession>A0AAV2GSL3</accession>
<sequence length="373" mass="41932">MAPSFELASADHFVTSSDRSTIEVYELNSANPSIVRKFDWEKVAVIIVAAAAGRGQHQELHHQYDGLKVLNKEIKDQELKNLAADLTQSHLMVNPHGNCYLDVTSTSSFVDPTFGVEYYRVNDIFGWCRRYGVTPPPATVTSTTWSQHHDMMFGVPVVDYESQLKAKDDEIRGLDTEIDAKRAEVEAAAADMERCRKWNADLKSAHPSVPSGPGAIVKLQERRLSVLTATFLVSAASAAAARRPTPVVGLGFRVPEFDKGDVPFDGFNLVDQDCRGLPAPPAVRVRTRDGWFDTHNWWYVMSRSQKYLGGNAGRVLVFYDGDFSYAEVQNPRCNRREKVPVPYKMEGEFAADRNFDLVYSPLDEIRVGFTYRW</sequence>
<keyword evidence="1" id="KW-0175">Coiled coil</keyword>
<dbReference type="AlphaFoldDB" id="A0AAV2GSL3"/>
<dbReference type="EMBL" id="OZ034822">
    <property type="protein sequence ID" value="CAL1413674.1"/>
    <property type="molecule type" value="Genomic_DNA"/>
</dbReference>
<dbReference type="Proteomes" id="UP001497516">
    <property type="component" value="Chromosome 9"/>
</dbReference>
<evidence type="ECO:0000313" key="3">
    <source>
        <dbReference type="Proteomes" id="UP001497516"/>
    </source>
</evidence>
<evidence type="ECO:0000313" key="2">
    <source>
        <dbReference type="EMBL" id="CAL1413674.1"/>
    </source>
</evidence>